<keyword evidence="3" id="KW-1185">Reference proteome</keyword>
<dbReference type="InterPro" id="IPR036553">
    <property type="entry name" value="RPTC_insert"/>
</dbReference>
<dbReference type="OrthoDB" id="25029at2759"/>
<dbReference type="Proteomes" id="UP000186583">
    <property type="component" value="Unassembled WGS sequence"/>
</dbReference>
<organism evidence="2 3">
    <name type="scientific">Colletotrichum chlorophyti</name>
    <dbReference type="NCBI Taxonomy" id="708187"/>
    <lineage>
        <taxon>Eukaryota</taxon>
        <taxon>Fungi</taxon>
        <taxon>Dikarya</taxon>
        <taxon>Ascomycota</taxon>
        <taxon>Pezizomycotina</taxon>
        <taxon>Sordariomycetes</taxon>
        <taxon>Hypocreomycetidae</taxon>
        <taxon>Glomerellales</taxon>
        <taxon>Glomerellaceae</taxon>
        <taxon>Colletotrichum</taxon>
    </lineage>
</organism>
<dbReference type="SUPFAM" id="SSF55205">
    <property type="entry name" value="EPT/RTPC-like"/>
    <property type="match status" value="1"/>
</dbReference>
<dbReference type="InterPro" id="IPR013792">
    <property type="entry name" value="RNA3'P_cycl/enolpyr_Trfase_a/b"/>
</dbReference>
<name>A0A1Q8S578_9PEZI</name>
<dbReference type="GO" id="GO:0005634">
    <property type="term" value="C:nucleus"/>
    <property type="evidence" value="ECO:0007669"/>
    <property type="project" value="TreeGrafter"/>
</dbReference>
<reference evidence="2 3" key="1">
    <citation type="submission" date="2016-11" db="EMBL/GenBank/DDBJ databases">
        <title>Draft Genome Assembly of Colletotrichum chlorophyti a pathogen of herbaceous plants.</title>
        <authorList>
            <person name="Gan P."/>
            <person name="Narusaka M."/>
            <person name="Tsushima A."/>
            <person name="Narusaka Y."/>
            <person name="Takano Y."/>
            <person name="Shirasu K."/>
        </authorList>
    </citation>
    <scope>NUCLEOTIDE SEQUENCE [LARGE SCALE GENOMIC DNA]</scope>
    <source>
        <strain evidence="2 3">NTL11</strain>
    </source>
</reference>
<dbReference type="PANTHER" id="PTHR11096">
    <property type="entry name" value="RNA 3' TERMINAL PHOSPHATE CYCLASE"/>
    <property type="match status" value="1"/>
</dbReference>
<dbReference type="AlphaFoldDB" id="A0A1Q8S578"/>
<gene>
    <name evidence="2" type="ORF">CCHL11_00808</name>
</gene>
<accession>A0A1Q8S578</accession>
<evidence type="ECO:0000313" key="3">
    <source>
        <dbReference type="Proteomes" id="UP000186583"/>
    </source>
</evidence>
<feature type="domain" description="RNA 3'-terminal phosphate cyclase" evidence="1">
    <location>
        <begin position="13"/>
        <end position="354"/>
    </location>
</feature>
<sequence length="428" mass="45673">MSVKPVQIDGRTGEGGGQLVRVAIALAAVTSQPMVINNVRGNRPGASRAGASKTIGGGLKAQHVTAIRWLAEATDAVVDGLEVGSTTLAFTPRTPPSDALVGRPRTITIAADTDAASTLLILQAILPFLLYTSNTASSSPIDLEITGGTNVGMSLSYEYLDQVLLPRLQDTFGIIIARRLKKRGWSLGPLTRGCIALTINPLPRGQTVRLVGTDKADGDSSGSEVKYVDASIIVPSYMHADLQDALARAIEAAFPYAELEFKVVEDSGHDARLYVLLVARSASGLLWGRDVLMSAPKKGKQKKGSRIDDVAELISRRVVGDLVKELTMQGSTTDEFLQDQLVIFQALAEGITSFPRPAVPDEGEVKVVRQNVAQLALGEGMKRDKADKPFGQGSLHSQTARWVASEILPSVEWYNKGTVCKGAGTRFT</sequence>
<evidence type="ECO:0000313" key="2">
    <source>
        <dbReference type="EMBL" id="OLN96526.1"/>
    </source>
</evidence>
<dbReference type="InterPro" id="IPR037136">
    <property type="entry name" value="RNA3'_phos_cyclase_dom_sf"/>
</dbReference>
<dbReference type="InterPro" id="IPR023797">
    <property type="entry name" value="RNA3'_phos_cyclase_dom"/>
</dbReference>
<dbReference type="GO" id="GO:0003963">
    <property type="term" value="F:RNA-3'-phosphate cyclase activity"/>
    <property type="evidence" value="ECO:0007669"/>
    <property type="project" value="TreeGrafter"/>
</dbReference>
<dbReference type="Gene3D" id="3.65.10.20">
    <property type="entry name" value="RNA 3'-terminal phosphate cyclase domain"/>
    <property type="match status" value="1"/>
</dbReference>
<dbReference type="Gene3D" id="3.30.360.20">
    <property type="entry name" value="RNA 3'-terminal phosphate cyclase, insert domain"/>
    <property type="match status" value="1"/>
</dbReference>
<dbReference type="EMBL" id="MPGH01000017">
    <property type="protein sequence ID" value="OLN96526.1"/>
    <property type="molecule type" value="Genomic_DNA"/>
</dbReference>
<dbReference type="InterPro" id="IPR000228">
    <property type="entry name" value="RNA3'_term_phos_cyc"/>
</dbReference>
<protein>
    <submittedName>
        <fullName evidence="2">RNA 3'-terminal phosphate cyclase</fullName>
    </submittedName>
</protein>
<comment type="caution">
    <text evidence="2">The sequence shown here is derived from an EMBL/GenBank/DDBJ whole genome shotgun (WGS) entry which is preliminary data.</text>
</comment>
<proteinExistence type="predicted"/>
<dbReference type="GO" id="GO:0006396">
    <property type="term" value="P:RNA processing"/>
    <property type="evidence" value="ECO:0007669"/>
    <property type="project" value="InterPro"/>
</dbReference>
<dbReference type="Pfam" id="PF01137">
    <property type="entry name" value="RTC"/>
    <property type="match status" value="1"/>
</dbReference>
<evidence type="ECO:0000259" key="1">
    <source>
        <dbReference type="Pfam" id="PF01137"/>
    </source>
</evidence>
<dbReference type="PANTHER" id="PTHR11096:SF0">
    <property type="entry name" value="RNA 3'-TERMINAL PHOSPHATE CYCLASE"/>
    <property type="match status" value="1"/>
</dbReference>
<dbReference type="STRING" id="708187.A0A1Q8S578"/>